<dbReference type="Proteomes" id="UP000539313">
    <property type="component" value="Unassembled WGS sequence"/>
</dbReference>
<evidence type="ECO:0000313" key="1">
    <source>
        <dbReference type="EMBL" id="MBA9004018.1"/>
    </source>
</evidence>
<dbReference type="InterPro" id="IPR008634">
    <property type="entry name" value="Gas-vesicle_GvpO"/>
</dbReference>
<sequence length="86" mass="9713">MAGTLARAAREAIRQVEEMTGRQVEGVTATRRTENGWVVDVEVVETRRIPDTADMLAVYQVELDGDGEVTGYRRARRYQRGRADDD</sequence>
<comment type="caution">
    <text evidence="1">The sequence shown here is derived from an EMBL/GenBank/DDBJ whole genome shotgun (WGS) entry which is preliminary data.</text>
</comment>
<dbReference type="GO" id="GO:0031412">
    <property type="term" value="P:gas vesicle organization"/>
    <property type="evidence" value="ECO:0007669"/>
    <property type="project" value="InterPro"/>
</dbReference>
<proteinExistence type="predicted"/>
<evidence type="ECO:0000313" key="2">
    <source>
        <dbReference type="Proteomes" id="UP000539313"/>
    </source>
</evidence>
<keyword evidence="2" id="KW-1185">Reference proteome</keyword>
<accession>A0A7W3R873</accession>
<protein>
    <recommendedName>
        <fullName evidence="3">Gas vesicle protein GvpO</fullName>
    </recommendedName>
</protein>
<reference evidence="1 2" key="1">
    <citation type="submission" date="2020-08" db="EMBL/GenBank/DDBJ databases">
        <title>Sequencing the genomes of 1000 actinobacteria strains.</title>
        <authorList>
            <person name="Klenk H.-P."/>
        </authorList>
    </citation>
    <scope>NUCLEOTIDE SEQUENCE [LARGE SCALE GENOMIC DNA]</scope>
    <source>
        <strain evidence="1 2">DSM 45823</strain>
    </source>
</reference>
<dbReference type="EMBL" id="JACJII010000001">
    <property type="protein sequence ID" value="MBA9004018.1"/>
    <property type="molecule type" value="Genomic_DNA"/>
</dbReference>
<gene>
    <name evidence="1" type="ORF">HNR21_002900</name>
</gene>
<evidence type="ECO:0008006" key="3">
    <source>
        <dbReference type="Google" id="ProtNLM"/>
    </source>
</evidence>
<dbReference type="Pfam" id="PF05800">
    <property type="entry name" value="GvpO"/>
    <property type="match status" value="1"/>
</dbReference>
<dbReference type="AlphaFoldDB" id="A0A7W3R873"/>
<dbReference type="RefSeq" id="WP_119727557.1">
    <property type="nucleotide sequence ID" value="NZ_JACJII010000001.1"/>
</dbReference>
<dbReference type="PIRSF" id="PIRSF028743">
    <property type="entry name" value="GvpO_protein"/>
    <property type="match status" value="1"/>
</dbReference>
<name>A0A7W3R873_9ACTN</name>
<organism evidence="1 2">
    <name type="scientific">Thermomonospora cellulosilytica</name>
    <dbReference type="NCBI Taxonomy" id="1411118"/>
    <lineage>
        <taxon>Bacteria</taxon>
        <taxon>Bacillati</taxon>
        <taxon>Actinomycetota</taxon>
        <taxon>Actinomycetes</taxon>
        <taxon>Streptosporangiales</taxon>
        <taxon>Thermomonosporaceae</taxon>
        <taxon>Thermomonospora</taxon>
    </lineage>
</organism>